<dbReference type="Proteomes" id="UP000695562">
    <property type="component" value="Unassembled WGS sequence"/>
</dbReference>
<accession>A0A8J4PJT5</accession>
<sequence length="536" mass="61555">MGVTSPYKDYPKALKVNISPSHLESMKKSSQIFVLIESTKHMDPYMSMLKEIVKYLFNTLESQPMHIIRFDSTMEYVYGLNSDRYTETLDGIGFVSDKEESSKGFADALNRVRSIIDNNSDENKQPSYIMVFGKGRWTPQTEEDFENPVYESIQNNALYLENKNKFITFLLGKDTKKREIRDLLSKNYYSIYKIQSDFYHQIRHTLNQCFCPAYVEVTPTDCYVTDISLNLMFKVFPRDNLNKFESVTIKVYRDSGATLSESSTAPVTFEQPFYKSIDTGLKTPKRIKFDLIIGEETYQGEIEPHISWFLRNIKFGVLAHTIAFLGLRGVGKSTTINGIFNLLSCQPRIFEKNIAGFLNDHVTLEINKTIVSDILDWFDHPLAMAYKGLFGNMTIYDVPGHEVGHTKVGVQTIDVERLCQQFKPDTIIIPFSLQNNDELDIKYVNQTVEILRSKNISPILVLTFADRISLADLESTKKALMKALSFDPSNVFELVNYSDETFRNFDKDVTIFNIFSKAIENSIVCKNMKKINPNSN</sequence>
<dbReference type="InterPro" id="IPR027417">
    <property type="entry name" value="P-loop_NTPase"/>
</dbReference>
<organism evidence="1 2">
    <name type="scientific">Polysphondylium violaceum</name>
    <dbReference type="NCBI Taxonomy" id="133409"/>
    <lineage>
        <taxon>Eukaryota</taxon>
        <taxon>Amoebozoa</taxon>
        <taxon>Evosea</taxon>
        <taxon>Eumycetozoa</taxon>
        <taxon>Dictyostelia</taxon>
        <taxon>Dictyosteliales</taxon>
        <taxon>Dictyosteliaceae</taxon>
        <taxon>Polysphondylium</taxon>
    </lineage>
</organism>
<name>A0A8J4PJT5_9MYCE</name>
<dbReference type="InterPro" id="IPR036465">
    <property type="entry name" value="vWFA_dom_sf"/>
</dbReference>
<gene>
    <name evidence="1" type="ORF">CYY_009656</name>
</gene>
<dbReference type="Gene3D" id="3.40.50.410">
    <property type="entry name" value="von Willebrand factor, type A domain"/>
    <property type="match status" value="1"/>
</dbReference>
<dbReference type="AlphaFoldDB" id="A0A8J4PJT5"/>
<protein>
    <recommendedName>
        <fullName evidence="3">VWFA domain-containing protein</fullName>
    </recommendedName>
</protein>
<dbReference type="OrthoDB" id="25620at2759"/>
<dbReference type="EMBL" id="AJWJ01000768">
    <property type="protein sequence ID" value="KAF2069025.1"/>
    <property type="molecule type" value="Genomic_DNA"/>
</dbReference>
<keyword evidence="2" id="KW-1185">Reference proteome</keyword>
<evidence type="ECO:0000313" key="1">
    <source>
        <dbReference type="EMBL" id="KAF2069025.1"/>
    </source>
</evidence>
<dbReference type="CDD" id="cd00882">
    <property type="entry name" value="Ras_like_GTPase"/>
    <property type="match status" value="1"/>
</dbReference>
<evidence type="ECO:0000313" key="2">
    <source>
        <dbReference type="Proteomes" id="UP000695562"/>
    </source>
</evidence>
<dbReference type="Gene3D" id="3.40.50.300">
    <property type="entry name" value="P-loop containing nucleotide triphosphate hydrolases"/>
    <property type="match status" value="1"/>
</dbReference>
<proteinExistence type="predicted"/>
<reference evidence="1" key="1">
    <citation type="submission" date="2020-01" db="EMBL/GenBank/DDBJ databases">
        <title>Development of genomics and gene disruption for Polysphondylium violaceum indicates a role for the polyketide synthase stlB in stalk morphogenesis.</title>
        <authorList>
            <person name="Narita B."/>
            <person name="Kawabe Y."/>
            <person name="Kin K."/>
            <person name="Saito T."/>
            <person name="Gibbs R."/>
            <person name="Kuspa A."/>
            <person name="Muzny D."/>
            <person name="Queller D."/>
            <person name="Richards S."/>
            <person name="Strassman J."/>
            <person name="Sucgang R."/>
            <person name="Worley K."/>
            <person name="Schaap P."/>
        </authorList>
    </citation>
    <scope>NUCLEOTIDE SEQUENCE</scope>
    <source>
        <strain evidence="1">QSvi11</strain>
    </source>
</reference>
<dbReference type="SUPFAM" id="SSF52540">
    <property type="entry name" value="P-loop containing nucleoside triphosphate hydrolases"/>
    <property type="match status" value="1"/>
</dbReference>
<evidence type="ECO:0008006" key="3">
    <source>
        <dbReference type="Google" id="ProtNLM"/>
    </source>
</evidence>
<comment type="caution">
    <text evidence="1">The sequence shown here is derived from an EMBL/GenBank/DDBJ whole genome shotgun (WGS) entry which is preliminary data.</text>
</comment>